<proteinExistence type="predicted"/>
<dbReference type="PANTHER" id="PTHR30086">
    <property type="entry name" value="ARGININE EXPORTER PROTEIN ARGO"/>
    <property type="match status" value="1"/>
</dbReference>
<name>A0ABT3RCN1_9BACT</name>
<reference evidence="7 8" key="1">
    <citation type="submission" date="2022-11" db="EMBL/GenBank/DDBJ databases">
        <title>The characterization of three novel Bacteroidetes species and genomic analysis of their roles in tidal elemental geochemical cycles.</title>
        <authorList>
            <person name="Ma K.-J."/>
        </authorList>
    </citation>
    <scope>NUCLEOTIDE SEQUENCE [LARGE SCALE GENOMIC DNA]</scope>
    <source>
        <strain evidence="7 8">M82</strain>
    </source>
</reference>
<dbReference type="RefSeq" id="WP_266051335.1">
    <property type="nucleotide sequence ID" value="NZ_JAPFQO010000002.1"/>
</dbReference>
<accession>A0ABT3RCN1</accession>
<evidence type="ECO:0000256" key="4">
    <source>
        <dbReference type="ARBA" id="ARBA00022989"/>
    </source>
</evidence>
<evidence type="ECO:0000256" key="1">
    <source>
        <dbReference type="ARBA" id="ARBA00004651"/>
    </source>
</evidence>
<dbReference type="PANTHER" id="PTHR30086:SF20">
    <property type="entry name" value="ARGININE EXPORTER PROTEIN ARGO-RELATED"/>
    <property type="match status" value="1"/>
</dbReference>
<evidence type="ECO:0000256" key="5">
    <source>
        <dbReference type="ARBA" id="ARBA00023136"/>
    </source>
</evidence>
<evidence type="ECO:0000256" key="6">
    <source>
        <dbReference type="SAM" id="Phobius"/>
    </source>
</evidence>
<keyword evidence="5 6" id="KW-0472">Membrane</keyword>
<dbReference type="Pfam" id="PF01810">
    <property type="entry name" value="LysE"/>
    <property type="match status" value="1"/>
</dbReference>
<evidence type="ECO:0000313" key="7">
    <source>
        <dbReference type="EMBL" id="MCX2739276.1"/>
    </source>
</evidence>
<dbReference type="Proteomes" id="UP001207228">
    <property type="component" value="Unassembled WGS sequence"/>
</dbReference>
<evidence type="ECO:0000256" key="2">
    <source>
        <dbReference type="ARBA" id="ARBA00022475"/>
    </source>
</evidence>
<dbReference type="EMBL" id="JAPFQO010000002">
    <property type="protein sequence ID" value="MCX2739276.1"/>
    <property type="molecule type" value="Genomic_DNA"/>
</dbReference>
<sequence length="203" mass="21434">METLKAFIFGVTLAIAVGPIAILIINRGLTIGLKIGLMCGLGAALADFTYGLVAFTIGSVLVGFLKLNAHYFELLTSAILLAFGLWMLHGSLKTSDGSSKSELAAERKNSFSYLLSTYLLTVVNPLTVVAFVGFSGQLVSPVTSVGHVFILGLSIFTGSIVVQFALAYFGATLGKLLQNPQIIRFLNIGSSICVMLFGMAGML</sequence>
<evidence type="ECO:0000256" key="3">
    <source>
        <dbReference type="ARBA" id="ARBA00022692"/>
    </source>
</evidence>
<keyword evidence="2" id="KW-1003">Cell membrane</keyword>
<organism evidence="7 8">
    <name type="scientific">Pontibacter anaerobius</name>
    <dbReference type="NCBI Taxonomy" id="2993940"/>
    <lineage>
        <taxon>Bacteria</taxon>
        <taxon>Pseudomonadati</taxon>
        <taxon>Bacteroidota</taxon>
        <taxon>Cytophagia</taxon>
        <taxon>Cytophagales</taxon>
        <taxon>Hymenobacteraceae</taxon>
        <taxon>Pontibacter</taxon>
    </lineage>
</organism>
<gene>
    <name evidence="7" type="ORF">OO017_04905</name>
</gene>
<feature type="transmembrane region" description="Helical" evidence="6">
    <location>
        <begin position="182"/>
        <end position="202"/>
    </location>
</feature>
<evidence type="ECO:0000313" key="8">
    <source>
        <dbReference type="Proteomes" id="UP001207228"/>
    </source>
</evidence>
<feature type="transmembrane region" description="Helical" evidence="6">
    <location>
        <begin position="71"/>
        <end position="92"/>
    </location>
</feature>
<keyword evidence="4 6" id="KW-1133">Transmembrane helix</keyword>
<comment type="caution">
    <text evidence="7">The sequence shown here is derived from an EMBL/GenBank/DDBJ whole genome shotgun (WGS) entry which is preliminary data.</text>
</comment>
<feature type="transmembrane region" description="Helical" evidence="6">
    <location>
        <begin position="6"/>
        <end position="25"/>
    </location>
</feature>
<protein>
    <submittedName>
        <fullName evidence="7">LysE family transporter</fullName>
    </submittedName>
</protein>
<feature type="transmembrane region" description="Helical" evidence="6">
    <location>
        <begin position="113"/>
        <end position="136"/>
    </location>
</feature>
<keyword evidence="8" id="KW-1185">Reference proteome</keyword>
<dbReference type="InterPro" id="IPR001123">
    <property type="entry name" value="LeuE-type"/>
</dbReference>
<keyword evidence="3 6" id="KW-0812">Transmembrane</keyword>
<feature type="transmembrane region" description="Helical" evidence="6">
    <location>
        <begin position="148"/>
        <end position="170"/>
    </location>
</feature>
<comment type="subcellular location">
    <subcellularLocation>
        <location evidence="1">Cell membrane</location>
        <topology evidence="1">Multi-pass membrane protein</topology>
    </subcellularLocation>
</comment>
<feature type="transmembrane region" description="Helical" evidence="6">
    <location>
        <begin position="37"/>
        <end position="65"/>
    </location>
</feature>